<evidence type="ECO:0000313" key="5">
    <source>
        <dbReference type="Proteomes" id="UP000481807"/>
    </source>
</evidence>
<dbReference type="EMBL" id="QSTD01000001">
    <property type="protein sequence ID" value="RGM32827.1"/>
    <property type="molecule type" value="Genomic_DNA"/>
</dbReference>
<sequence length="230" mass="26703">MITINHRLRTVSEFIKPGKLADIGSDHAYLPIYAIQTNLISQAIAGEVIKGPFEAAKKNVREYALSNQIDVRLGDGLEVIKHNEQLDNITICGMGGPLIAKILKEGQQKLKSNPRLILQSNIQTQNLRTLLQDIQYQIIDERIMEEKGHIYEIVVAEHQPKMFKYNEFELKFGPVLLENKNECFYNKWERELQALEKIKQQLNPDIHQHRYQEIETEIEMIKEVLTNENQ</sequence>
<dbReference type="InterPro" id="IPR006901">
    <property type="entry name" value="TrmK"/>
</dbReference>
<dbReference type="EMBL" id="QXWP01000001">
    <property type="protein sequence ID" value="NBH29726.1"/>
    <property type="molecule type" value="Genomic_DNA"/>
</dbReference>
<dbReference type="Proteomes" id="UP000481807">
    <property type="component" value="Unassembled WGS sequence"/>
</dbReference>
<organism evidence="3 4">
    <name type="scientific">Staphylococcus warneri</name>
    <dbReference type="NCBI Taxonomy" id="1292"/>
    <lineage>
        <taxon>Bacteria</taxon>
        <taxon>Bacillati</taxon>
        <taxon>Bacillota</taxon>
        <taxon>Bacilli</taxon>
        <taxon>Bacillales</taxon>
        <taxon>Staphylococcaceae</taxon>
        <taxon>Staphylococcus</taxon>
    </lineage>
</organism>
<dbReference type="GO" id="GO:0160105">
    <property type="term" value="F:tRNA (adenine(22)-N1)-methyltransferase activity"/>
    <property type="evidence" value="ECO:0007669"/>
    <property type="project" value="InterPro"/>
</dbReference>
<evidence type="ECO:0000313" key="1">
    <source>
        <dbReference type="EMBL" id="MCG6225595.1"/>
    </source>
</evidence>
<dbReference type="SUPFAM" id="SSF53335">
    <property type="entry name" value="S-adenosyl-L-methionine-dependent methyltransferases"/>
    <property type="match status" value="1"/>
</dbReference>
<evidence type="ECO:0000313" key="6">
    <source>
        <dbReference type="Proteomes" id="UP000814367"/>
    </source>
</evidence>
<dbReference type="AlphaFoldDB" id="A0A364UQL9"/>
<dbReference type="GO" id="GO:0032259">
    <property type="term" value="P:methylation"/>
    <property type="evidence" value="ECO:0007669"/>
    <property type="project" value="UniProtKB-KW"/>
</dbReference>
<name>A0A364UQL9_STAWA</name>
<accession>A0A364UQL9</accession>
<evidence type="ECO:0000313" key="4">
    <source>
        <dbReference type="Proteomes" id="UP000261016"/>
    </source>
</evidence>
<dbReference type="InterPro" id="IPR029063">
    <property type="entry name" value="SAM-dependent_MTases_sf"/>
</dbReference>
<dbReference type="Gene3D" id="3.40.50.150">
    <property type="entry name" value="Vaccinia Virus protein VP39"/>
    <property type="match status" value="1"/>
</dbReference>
<evidence type="ECO:0000313" key="3">
    <source>
        <dbReference type="EMBL" id="RGM32827.1"/>
    </source>
</evidence>
<evidence type="ECO:0000313" key="2">
    <source>
        <dbReference type="EMBL" id="NBH29726.1"/>
    </source>
</evidence>
<proteinExistence type="predicted"/>
<reference evidence="3 4" key="1">
    <citation type="submission" date="2018-08" db="EMBL/GenBank/DDBJ databases">
        <title>A genome reference for cultivated species of the human gut microbiota.</title>
        <authorList>
            <person name="Zou Y."/>
            <person name="Xue W."/>
            <person name="Luo G."/>
        </authorList>
    </citation>
    <scope>NUCLEOTIDE SEQUENCE [LARGE SCALE GENOMIC DNA]</scope>
    <source>
        <strain evidence="3 4">OM08-17AT</strain>
    </source>
</reference>
<comment type="caution">
    <text evidence="3">The sequence shown here is derived from an EMBL/GenBank/DDBJ whole genome shotgun (WGS) entry which is preliminary data.</text>
</comment>
<dbReference type="PANTHER" id="PTHR38451:SF1">
    <property type="entry name" value="TRNA (ADENINE(22)-N(1))-METHYLTRANSFERASE"/>
    <property type="match status" value="1"/>
</dbReference>
<keyword evidence="3" id="KW-0808">Transferase</keyword>
<reference evidence="2 5" key="2">
    <citation type="submission" date="2018-08" db="EMBL/GenBank/DDBJ databases">
        <title>Murine metabolic-syndrome-specific gut microbial biobank.</title>
        <authorList>
            <person name="Liu C."/>
        </authorList>
    </citation>
    <scope>NUCLEOTIDE SEQUENCE [LARGE SCALE GENOMIC DNA]</scope>
    <source>
        <strain evidence="2 5">1XD21-27</strain>
    </source>
</reference>
<dbReference type="RefSeq" id="WP_002465739.1">
    <property type="nucleotide sequence ID" value="NZ_CABMFV010000001.1"/>
</dbReference>
<dbReference type="Proteomes" id="UP000814367">
    <property type="component" value="Unassembled WGS sequence"/>
</dbReference>
<keyword evidence="3" id="KW-0489">Methyltransferase</keyword>
<dbReference type="PIRSF" id="PIRSF018637">
    <property type="entry name" value="TrmK"/>
    <property type="match status" value="1"/>
</dbReference>
<reference evidence="1 6" key="3">
    <citation type="submission" date="2020-03" db="EMBL/GenBank/DDBJ databases">
        <title>Comparative genetics of Staphylococcus warneri persistents from caprine mastitis.</title>
        <authorList>
            <person name="Franca C.A."/>
            <person name="Rosa D.S."/>
            <person name="Silva A."/>
            <person name="Rodrigues D.L.N."/>
            <person name="Santos R.G."/>
            <person name="Castillo R.E.H."/>
            <person name="Moreira M.A.S."/>
            <person name="Lima M.C."/>
            <person name="Gouveia G.V."/>
            <person name="Gouveia J.J.S."/>
            <person name="Souza R.F.S."/>
            <person name="Bertram B."/>
            <person name="Azevedo V."/>
            <person name="Costa M."/>
        </authorList>
    </citation>
    <scope>NUCLEOTIDE SEQUENCE [LARGE SCALE GENOMIC DNA]</scope>
    <source>
        <strain evidence="1 6">Cap 9.2</strain>
    </source>
</reference>
<keyword evidence="6" id="KW-1185">Reference proteome</keyword>
<protein>
    <submittedName>
        <fullName evidence="3">tRNA (Adenine-N(1))-methyltransferase</fullName>
    </submittedName>
</protein>
<gene>
    <name evidence="2" type="ORF">D3Z30_01860</name>
    <name evidence="3" type="ORF">DXC19_04795</name>
    <name evidence="1" type="ORF">G8J23_06320</name>
</gene>
<dbReference type="Proteomes" id="UP000261016">
    <property type="component" value="Unassembled WGS sequence"/>
</dbReference>
<dbReference type="Pfam" id="PF04816">
    <property type="entry name" value="TrmK"/>
    <property type="match status" value="1"/>
</dbReference>
<dbReference type="EMBL" id="JAANHJ010000001">
    <property type="protein sequence ID" value="MCG6225595.1"/>
    <property type="molecule type" value="Genomic_DNA"/>
</dbReference>
<dbReference type="PANTHER" id="PTHR38451">
    <property type="entry name" value="TRNA (ADENINE(22)-N(1))-METHYLTRANSFERASE"/>
    <property type="match status" value="1"/>
</dbReference>
<dbReference type="Gene3D" id="1.10.287.1890">
    <property type="match status" value="1"/>
</dbReference>